<name>A0A1R3HMX0_9ROSI</name>
<comment type="caution">
    <text evidence="1">The sequence shown here is derived from an EMBL/GenBank/DDBJ whole genome shotgun (WGS) entry which is preliminary data.</text>
</comment>
<dbReference type="Proteomes" id="UP000187203">
    <property type="component" value="Unassembled WGS sequence"/>
</dbReference>
<sequence>MGVFTYESEVVTTIPPAKIVLHGVQYIQGNGDLEKEANSAQGRGTRQKKFCLWL</sequence>
<accession>A0A1R3HMX0</accession>
<reference evidence="2" key="1">
    <citation type="submission" date="2013-09" db="EMBL/GenBank/DDBJ databases">
        <title>Corchorus olitorius genome sequencing.</title>
        <authorList>
            <person name="Alam M."/>
            <person name="Haque M.S."/>
            <person name="Islam M.S."/>
            <person name="Emdad E.M."/>
            <person name="Islam M.M."/>
            <person name="Ahmed B."/>
            <person name="Halim A."/>
            <person name="Hossen Q.M.M."/>
            <person name="Hossain M.Z."/>
            <person name="Ahmed R."/>
            <person name="Khan M.M."/>
            <person name="Islam R."/>
            <person name="Rashid M.M."/>
            <person name="Khan S.A."/>
            <person name="Rahman M.S."/>
            <person name="Alam M."/>
            <person name="Yahiya A.S."/>
            <person name="Khan M.S."/>
            <person name="Azam M.S."/>
            <person name="Haque T."/>
            <person name="Lashkar M.Z.H."/>
            <person name="Akhand A.I."/>
            <person name="Morshed G."/>
            <person name="Roy S."/>
            <person name="Uddin K.S."/>
            <person name="Rabeya T."/>
            <person name="Hossain A.S."/>
            <person name="Chowdhury A."/>
            <person name="Snigdha A.R."/>
            <person name="Mortoza M.S."/>
            <person name="Matin S.A."/>
            <person name="Hoque S.M.E."/>
            <person name="Islam M.K."/>
            <person name="Roy D.K."/>
            <person name="Haider R."/>
            <person name="Moosa M.M."/>
            <person name="Elias S.M."/>
            <person name="Hasan A.M."/>
            <person name="Jahan S."/>
            <person name="Shafiuddin M."/>
            <person name="Mahmood N."/>
            <person name="Shommy N.S."/>
        </authorList>
    </citation>
    <scope>NUCLEOTIDE SEQUENCE [LARGE SCALE GENOMIC DNA]</scope>
    <source>
        <strain evidence="2">cv. O-4</strain>
    </source>
</reference>
<keyword evidence="2" id="KW-1185">Reference proteome</keyword>
<proteinExistence type="predicted"/>
<evidence type="ECO:0000313" key="2">
    <source>
        <dbReference type="Proteomes" id="UP000187203"/>
    </source>
</evidence>
<gene>
    <name evidence="1" type="ORF">COLO4_28157</name>
</gene>
<dbReference type="AlphaFoldDB" id="A0A1R3HMX0"/>
<organism evidence="1 2">
    <name type="scientific">Corchorus olitorius</name>
    <dbReference type="NCBI Taxonomy" id="93759"/>
    <lineage>
        <taxon>Eukaryota</taxon>
        <taxon>Viridiplantae</taxon>
        <taxon>Streptophyta</taxon>
        <taxon>Embryophyta</taxon>
        <taxon>Tracheophyta</taxon>
        <taxon>Spermatophyta</taxon>
        <taxon>Magnoliopsida</taxon>
        <taxon>eudicotyledons</taxon>
        <taxon>Gunneridae</taxon>
        <taxon>Pentapetalae</taxon>
        <taxon>rosids</taxon>
        <taxon>malvids</taxon>
        <taxon>Malvales</taxon>
        <taxon>Malvaceae</taxon>
        <taxon>Grewioideae</taxon>
        <taxon>Apeibeae</taxon>
        <taxon>Corchorus</taxon>
    </lineage>
</organism>
<evidence type="ECO:0000313" key="1">
    <source>
        <dbReference type="EMBL" id="OMO71620.1"/>
    </source>
</evidence>
<protein>
    <submittedName>
        <fullName evidence="1">Major allergen Pru ar 1</fullName>
    </submittedName>
</protein>
<dbReference type="EMBL" id="AWUE01019759">
    <property type="protein sequence ID" value="OMO71620.1"/>
    <property type="molecule type" value="Genomic_DNA"/>
</dbReference>